<keyword evidence="3" id="KW-1185">Reference proteome</keyword>
<feature type="region of interest" description="Disordered" evidence="1">
    <location>
        <begin position="536"/>
        <end position="585"/>
    </location>
</feature>
<name>A0A4Z0AA88_9AGAM</name>
<evidence type="ECO:0000313" key="3">
    <source>
        <dbReference type="Proteomes" id="UP000298061"/>
    </source>
</evidence>
<proteinExistence type="predicted"/>
<reference evidence="2 3" key="1">
    <citation type="submission" date="2019-02" db="EMBL/GenBank/DDBJ databases">
        <title>Genome sequencing of the rare red list fungi Hericium alpestre (H. flagellum).</title>
        <authorList>
            <person name="Buettner E."/>
            <person name="Kellner H."/>
        </authorList>
    </citation>
    <scope>NUCLEOTIDE SEQUENCE [LARGE SCALE GENOMIC DNA]</scope>
    <source>
        <strain evidence="2 3">DSM 108284</strain>
    </source>
</reference>
<accession>A0A4Z0AA88</accession>
<gene>
    <name evidence="2" type="ORF">EWM64_g1575</name>
</gene>
<dbReference type="AlphaFoldDB" id="A0A4Z0AA88"/>
<dbReference type="OrthoDB" id="3229878at2759"/>
<feature type="compositionally biased region" description="Polar residues" evidence="1">
    <location>
        <begin position="536"/>
        <end position="547"/>
    </location>
</feature>
<organism evidence="2 3">
    <name type="scientific">Hericium alpestre</name>
    <dbReference type="NCBI Taxonomy" id="135208"/>
    <lineage>
        <taxon>Eukaryota</taxon>
        <taxon>Fungi</taxon>
        <taxon>Dikarya</taxon>
        <taxon>Basidiomycota</taxon>
        <taxon>Agaricomycotina</taxon>
        <taxon>Agaricomycetes</taxon>
        <taxon>Russulales</taxon>
        <taxon>Hericiaceae</taxon>
        <taxon>Hericium</taxon>
    </lineage>
</organism>
<feature type="region of interest" description="Disordered" evidence="1">
    <location>
        <begin position="81"/>
        <end position="124"/>
    </location>
</feature>
<sequence>MGTRGLLIYDSAGIYYIFYISRHACPEVWGLYILRDMPHGHEDTPDDKVRFSKWLDDTRRWLESLLMDRIKLRKAAQVNKDNCAAPAEQKNETGHGISTADGQQDVEGESENDDEDYLDDDDDEEFTNGLMITRSLPYIPSDFEYVYELDLDNLTFLVGGFPLFNMSCMPPEDRFARLIGHDHYSHLACAPTTPEQYRGGREPVDIHKLIHTRPTPTHLENVRLRMLETLIGSCLTHQEYGCCLHALPILEHRGDISQILAAVLNYLLFLATLPMVYYTDYCFKYSVCIDEPSGILWPRRNICSMLWTHLDDEPNLRAAIVHLTREAAKDKDGPDIVYGILFSGIHIAIVRIDRKHHDAFTHTPALQFLPSCRRALKSHFSPMEPAEKMEARWKRTIQFRDGGLLDHLPGEILSMIADNLLDDRSSLLIFSRICSRTAAISRDAVNHVYVHGYRLTNVIDLPQNRHELAHGCFDAVSQDGESVRLHLGRPRLASKLTGEINFEAPNVYLPEFLSDATWNLEPRPFFLYIADTSNAPPTGVSKSQADETVQEETKIEDGDGEGQGQEEQEQGGRPGEDSPPSRFIDEQCRIEQEKRDRVLMGHIFGYW</sequence>
<dbReference type="EMBL" id="SFCI01000109">
    <property type="protein sequence ID" value="TFY82438.1"/>
    <property type="molecule type" value="Genomic_DNA"/>
</dbReference>
<protein>
    <recommendedName>
        <fullName evidence="4">F-box domain-containing protein</fullName>
    </recommendedName>
</protein>
<feature type="compositionally biased region" description="Acidic residues" evidence="1">
    <location>
        <begin position="104"/>
        <end position="124"/>
    </location>
</feature>
<evidence type="ECO:0000313" key="2">
    <source>
        <dbReference type="EMBL" id="TFY82438.1"/>
    </source>
</evidence>
<dbReference type="Proteomes" id="UP000298061">
    <property type="component" value="Unassembled WGS sequence"/>
</dbReference>
<evidence type="ECO:0008006" key="4">
    <source>
        <dbReference type="Google" id="ProtNLM"/>
    </source>
</evidence>
<evidence type="ECO:0000256" key="1">
    <source>
        <dbReference type="SAM" id="MobiDB-lite"/>
    </source>
</evidence>
<comment type="caution">
    <text evidence="2">The sequence shown here is derived from an EMBL/GenBank/DDBJ whole genome shotgun (WGS) entry which is preliminary data.</text>
</comment>
<feature type="compositionally biased region" description="Acidic residues" evidence="1">
    <location>
        <begin position="558"/>
        <end position="569"/>
    </location>
</feature>